<dbReference type="InterPro" id="IPR036097">
    <property type="entry name" value="HisK_dim/P_sf"/>
</dbReference>
<dbReference type="InterPro" id="IPR003594">
    <property type="entry name" value="HATPase_dom"/>
</dbReference>
<dbReference type="SUPFAM" id="SSF47384">
    <property type="entry name" value="Homodimeric domain of signal transducing histidine kinase"/>
    <property type="match status" value="1"/>
</dbReference>
<dbReference type="SUPFAM" id="SSF55874">
    <property type="entry name" value="ATPase domain of HSP90 chaperone/DNA topoisomerase II/histidine kinase"/>
    <property type="match status" value="1"/>
</dbReference>
<evidence type="ECO:0000256" key="9">
    <source>
        <dbReference type="ARBA" id="ARBA00022777"/>
    </source>
</evidence>
<feature type="transmembrane region" description="Helical" evidence="14">
    <location>
        <begin position="12"/>
        <end position="31"/>
    </location>
</feature>
<keyword evidence="3 14" id="KW-1003">Cell membrane</keyword>
<dbReference type="PROSITE" id="PS50885">
    <property type="entry name" value="HAMP"/>
    <property type="match status" value="1"/>
</dbReference>
<dbReference type="CDD" id="cd00075">
    <property type="entry name" value="HATPase"/>
    <property type="match status" value="1"/>
</dbReference>
<keyword evidence="11 14" id="KW-1133">Transmembrane helix</keyword>
<protein>
    <recommendedName>
        <fullName evidence="14">Sensor protein</fullName>
        <ecNumber evidence="14">2.7.13.3</ecNumber>
    </recommendedName>
</protein>
<dbReference type="SMART" id="SM00304">
    <property type="entry name" value="HAMP"/>
    <property type="match status" value="1"/>
</dbReference>
<keyword evidence="10 14" id="KW-0067">ATP-binding</keyword>
<dbReference type="CDD" id="cd00082">
    <property type="entry name" value="HisKA"/>
    <property type="match status" value="1"/>
</dbReference>
<dbReference type="InterPro" id="IPR004358">
    <property type="entry name" value="Sig_transdc_His_kin-like_C"/>
</dbReference>
<keyword evidence="13 14" id="KW-0472">Membrane</keyword>
<dbReference type="InterPro" id="IPR003660">
    <property type="entry name" value="HAMP_dom"/>
</dbReference>
<evidence type="ECO:0000256" key="10">
    <source>
        <dbReference type="ARBA" id="ARBA00022840"/>
    </source>
</evidence>
<evidence type="ECO:0000256" key="12">
    <source>
        <dbReference type="ARBA" id="ARBA00023012"/>
    </source>
</evidence>
<evidence type="ECO:0000256" key="5">
    <source>
        <dbReference type="ARBA" id="ARBA00022553"/>
    </source>
</evidence>
<comment type="catalytic activity">
    <reaction evidence="1 14">
        <text>ATP + protein L-histidine = ADP + protein N-phospho-L-histidine.</text>
        <dbReference type="EC" id="2.7.13.3"/>
    </reaction>
</comment>
<dbReference type="SMART" id="SM00388">
    <property type="entry name" value="HisKA"/>
    <property type="match status" value="1"/>
</dbReference>
<evidence type="ECO:0000256" key="1">
    <source>
        <dbReference type="ARBA" id="ARBA00000085"/>
    </source>
</evidence>
<evidence type="ECO:0000256" key="7">
    <source>
        <dbReference type="ARBA" id="ARBA00022692"/>
    </source>
</evidence>
<dbReference type="GO" id="GO:0005886">
    <property type="term" value="C:plasma membrane"/>
    <property type="evidence" value="ECO:0007669"/>
    <property type="project" value="UniProtKB-SubCell"/>
</dbReference>
<dbReference type="FunFam" id="3.30.565.10:FF:000006">
    <property type="entry name" value="Sensor histidine kinase WalK"/>
    <property type="match status" value="1"/>
</dbReference>
<keyword evidence="7 14" id="KW-0812">Transmembrane</keyword>
<dbReference type="InterPro" id="IPR036890">
    <property type="entry name" value="HATPase_C_sf"/>
</dbReference>
<sequence>MPALNSLATRLSLLFALVSTLLLGSIGTYLYHSLTREIAWRDDQMLHGRLERMEALLDDSESIAMLHQRPQLYANMLGNRDSLLWVLDSEGKVLIEVNPSNVPVPELPMTPSVRFSDMPESIQARLAWHTLEQDGQPLTLVAGKLLNERNQMLAAYRLKLWVALVTGALLAFLLGWGVSRQGLQPLRRLAEQTNRIDIRQLDRRLNVAGETEEINRLSQGLNRMLGRLEEGFSQLSRHSADMAHELRTPLTNLLGQTQHTLRRERSNLEYRQVLESNIEEYERLSRMIDSLLFLARTESPSSDIPKERVDIRELVTQLCDYFEGMAEDDNRTLINHTSGSVLANCDLLRTALANLIANALRHGRSGTPIRIYTKNVENQIELHIHNHGPVISPDDLPRVFERFYRCDPARSGVAGSGGLGLAIVRSIAQWHKGDVRVESDAEKGTTFTLLLSINDTH</sequence>
<comment type="caution">
    <text evidence="17">The sequence shown here is derived from an EMBL/GenBank/DDBJ whole genome shotgun (WGS) entry which is preliminary data.</text>
</comment>
<keyword evidence="12 14" id="KW-0902">Two-component regulatory system</keyword>
<keyword evidence="5" id="KW-0597">Phosphoprotein</keyword>
<name>A0AAJ2S0J4_9GAMM</name>
<comment type="function">
    <text evidence="14">Member of a two-component regulatory system.</text>
</comment>
<keyword evidence="8 14" id="KW-0547">Nucleotide-binding</keyword>
<evidence type="ECO:0000259" key="16">
    <source>
        <dbReference type="PROSITE" id="PS50885"/>
    </source>
</evidence>
<dbReference type="SMART" id="SM00387">
    <property type="entry name" value="HATPase_c"/>
    <property type="match status" value="1"/>
</dbReference>
<evidence type="ECO:0000256" key="13">
    <source>
        <dbReference type="ARBA" id="ARBA00023136"/>
    </source>
</evidence>
<dbReference type="NCBIfam" id="TIGR01386">
    <property type="entry name" value="cztS_silS_copS"/>
    <property type="match status" value="1"/>
</dbReference>
<feature type="domain" description="HAMP" evidence="16">
    <location>
        <begin position="180"/>
        <end position="233"/>
    </location>
</feature>
<dbReference type="Pfam" id="PF02518">
    <property type="entry name" value="HATPase_c"/>
    <property type="match status" value="1"/>
</dbReference>
<evidence type="ECO:0000256" key="4">
    <source>
        <dbReference type="ARBA" id="ARBA00022519"/>
    </source>
</evidence>
<evidence type="ECO:0000256" key="6">
    <source>
        <dbReference type="ARBA" id="ARBA00022679"/>
    </source>
</evidence>
<keyword evidence="9 14" id="KW-0418">Kinase</keyword>
<accession>A0AAJ2S0J4</accession>
<dbReference type="CDD" id="cd06225">
    <property type="entry name" value="HAMP"/>
    <property type="match status" value="1"/>
</dbReference>
<dbReference type="RefSeq" id="WP_038478965.1">
    <property type="nucleotide sequence ID" value="NZ_CANKXH010000020.1"/>
</dbReference>
<dbReference type="PANTHER" id="PTHR45436">
    <property type="entry name" value="SENSOR HISTIDINE KINASE YKOH"/>
    <property type="match status" value="1"/>
</dbReference>
<proteinExistence type="predicted"/>
<dbReference type="SUPFAM" id="SSF158472">
    <property type="entry name" value="HAMP domain-like"/>
    <property type="match status" value="1"/>
</dbReference>
<dbReference type="Gene3D" id="3.30.565.10">
    <property type="entry name" value="Histidine kinase-like ATPase, C-terminal domain"/>
    <property type="match status" value="1"/>
</dbReference>
<comment type="subcellular location">
    <subcellularLocation>
        <location evidence="2 14">Cell inner membrane</location>
    </subcellularLocation>
</comment>
<dbReference type="GeneID" id="303165518"/>
<evidence type="ECO:0000256" key="14">
    <source>
        <dbReference type="RuleBase" id="RU364088"/>
    </source>
</evidence>
<dbReference type="InterPro" id="IPR005467">
    <property type="entry name" value="His_kinase_dom"/>
</dbReference>
<dbReference type="AlphaFoldDB" id="A0AAJ2S0J4"/>
<dbReference type="PANTHER" id="PTHR45436:SF3">
    <property type="entry name" value="SENSOR HISTIDINE KINASE HPRS"/>
    <property type="match status" value="1"/>
</dbReference>
<keyword evidence="6 14" id="KW-0808">Transferase</keyword>
<feature type="domain" description="Histidine kinase" evidence="15">
    <location>
        <begin position="241"/>
        <end position="455"/>
    </location>
</feature>
<evidence type="ECO:0000256" key="3">
    <source>
        <dbReference type="ARBA" id="ARBA00022475"/>
    </source>
</evidence>
<dbReference type="InterPro" id="IPR003661">
    <property type="entry name" value="HisK_dim/P_dom"/>
</dbReference>
<dbReference type="InterPro" id="IPR050428">
    <property type="entry name" value="TCS_sensor_his_kinase"/>
</dbReference>
<dbReference type="Proteomes" id="UP001276761">
    <property type="component" value="Unassembled WGS sequence"/>
</dbReference>
<gene>
    <name evidence="17" type="ORF">SIL78_08420</name>
</gene>
<evidence type="ECO:0000259" key="15">
    <source>
        <dbReference type="PROSITE" id="PS50109"/>
    </source>
</evidence>
<keyword evidence="4 14" id="KW-0997">Cell inner membrane</keyword>
<dbReference type="PRINTS" id="PR00344">
    <property type="entry name" value="BCTRLSENSOR"/>
</dbReference>
<dbReference type="Gene3D" id="6.10.340.10">
    <property type="match status" value="1"/>
</dbReference>
<organism evidence="17 18">
    <name type="scientific">Vreelandella alkaliphila</name>
    <dbReference type="NCBI Taxonomy" id="272774"/>
    <lineage>
        <taxon>Bacteria</taxon>
        <taxon>Pseudomonadati</taxon>
        <taxon>Pseudomonadota</taxon>
        <taxon>Gammaproteobacteria</taxon>
        <taxon>Oceanospirillales</taxon>
        <taxon>Halomonadaceae</taxon>
        <taxon>Vreelandella</taxon>
    </lineage>
</organism>
<dbReference type="GO" id="GO:0005524">
    <property type="term" value="F:ATP binding"/>
    <property type="evidence" value="ECO:0007669"/>
    <property type="project" value="UniProtKB-KW"/>
</dbReference>
<feature type="transmembrane region" description="Helical" evidence="14">
    <location>
        <begin position="158"/>
        <end position="178"/>
    </location>
</feature>
<dbReference type="InterPro" id="IPR006290">
    <property type="entry name" value="CztS_silS_copS"/>
</dbReference>
<dbReference type="EMBL" id="JAWXXT010000001">
    <property type="protein sequence ID" value="MDX5977588.1"/>
    <property type="molecule type" value="Genomic_DNA"/>
</dbReference>
<reference evidence="17" key="1">
    <citation type="submission" date="2023-11" db="EMBL/GenBank/DDBJ databases">
        <title>MicrobeMod: A computational toolkit for identifying prokaryotic methylation and restriction-modification with nanopore sequencing.</title>
        <authorList>
            <person name="Crits-Christoph A."/>
            <person name="Kang S.C."/>
            <person name="Lee H."/>
            <person name="Ostrov N."/>
        </authorList>
    </citation>
    <scope>NUCLEOTIDE SEQUENCE</scope>
    <source>
        <strain evidence="17">ATCC BAA-953</strain>
    </source>
</reference>
<dbReference type="Pfam" id="PF00512">
    <property type="entry name" value="HisKA"/>
    <property type="match status" value="1"/>
</dbReference>
<dbReference type="Pfam" id="PF00672">
    <property type="entry name" value="HAMP"/>
    <property type="match status" value="1"/>
</dbReference>
<evidence type="ECO:0000313" key="17">
    <source>
        <dbReference type="EMBL" id="MDX5977588.1"/>
    </source>
</evidence>
<dbReference type="Gene3D" id="1.10.287.130">
    <property type="match status" value="1"/>
</dbReference>
<evidence type="ECO:0000313" key="18">
    <source>
        <dbReference type="Proteomes" id="UP001276761"/>
    </source>
</evidence>
<evidence type="ECO:0000256" key="2">
    <source>
        <dbReference type="ARBA" id="ARBA00004533"/>
    </source>
</evidence>
<dbReference type="EC" id="2.7.13.3" evidence="14"/>
<dbReference type="PROSITE" id="PS50109">
    <property type="entry name" value="HIS_KIN"/>
    <property type="match status" value="1"/>
</dbReference>
<evidence type="ECO:0000256" key="8">
    <source>
        <dbReference type="ARBA" id="ARBA00022741"/>
    </source>
</evidence>
<dbReference type="GO" id="GO:0000155">
    <property type="term" value="F:phosphorelay sensor kinase activity"/>
    <property type="evidence" value="ECO:0007669"/>
    <property type="project" value="InterPro"/>
</dbReference>
<evidence type="ECO:0000256" key="11">
    <source>
        <dbReference type="ARBA" id="ARBA00022989"/>
    </source>
</evidence>